<dbReference type="PANTHER" id="PTHR13173">
    <property type="entry name" value="WW DOMAIN BINDING PROTEIN 4"/>
    <property type="match status" value="1"/>
</dbReference>
<keyword evidence="9" id="KW-1185">Reference proteome</keyword>
<dbReference type="PROSITE" id="PS50171">
    <property type="entry name" value="ZF_MATRIN"/>
    <property type="match status" value="1"/>
</dbReference>
<dbReference type="InterPro" id="IPR036020">
    <property type="entry name" value="WW_dom_sf"/>
</dbReference>
<dbReference type="CDD" id="cd00201">
    <property type="entry name" value="WW"/>
    <property type="match status" value="1"/>
</dbReference>
<dbReference type="InterPro" id="IPR040023">
    <property type="entry name" value="WBP4"/>
</dbReference>
<dbReference type="SUPFAM" id="SSF51045">
    <property type="entry name" value="WW domain"/>
    <property type="match status" value="1"/>
</dbReference>
<feature type="region of interest" description="Disordered" evidence="6">
    <location>
        <begin position="176"/>
        <end position="251"/>
    </location>
</feature>
<dbReference type="InterPro" id="IPR036236">
    <property type="entry name" value="Znf_C2H2_sf"/>
</dbReference>
<feature type="region of interest" description="Disordered" evidence="6">
    <location>
        <begin position="87"/>
        <end position="147"/>
    </location>
</feature>
<dbReference type="InterPro" id="IPR013085">
    <property type="entry name" value="U1-CZ_Znf_C2H2"/>
</dbReference>
<dbReference type="SMART" id="SM00451">
    <property type="entry name" value="ZnF_U1"/>
    <property type="match status" value="1"/>
</dbReference>
<evidence type="ECO:0000256" key="1">
    <source>
        <dbReference type="ARBA" id="ARBA00004123"/>
    </source>
</evidence>
<evidence type="ECO:0000256" key="2">
    <source>
        <dbReference type="ARBA" id="ARBA00022723"/>
    </source>
</evidence>
<evidence type="ECO:0000313" key="9">
    <source>
        <dbReference type="Proteomes" id="UP000261520"/>
    </source>
</evidence>
<feature type="domain" description="Matrin-type" evidence="7">
    <location>
        <begin position="11"/>
        <end position="42"/>
    </location>
</feature>
<evidence type="ECO:0000256" key="3">
    <source>
        <dbReference type="ARBA" id="ARBA00022771"/>
    </source>
</evidence>
<organism evidence="8 9">
    <name type="scientific">Periophthalmus magnuspinnatus</name>
    <dbReference type="NCBI Taxonomy" id="409849"/>
    <lineage>
        <taxon>Eukaryota</taxon>
        <taxon>Metazoa</taxon>
        <taxon>Chordata</taxon>
        <taxon>Craniata</taxon>
        <taxon>Vertebrata</taxon>
        <taxon>Euteleostomi</taxon>
        <taxon>Actinopterygii</taxon>
        <taxon>Neopterygii</taxon>
        <taxon>Teleostei</taxon>
        <taxon>Neoteleostei</taxon>
        <taxon>Acanthomorphata</taxon>
        <taxon>Gobiaria</taxon>
        <taxon>Gobiiformes</taxon>
        <taxon>Gobioidei</taxon>
        <taxon>Gobiidae</taxon>
        <taxon>Oxudercinae</taxon>
        <taxon>Periophthalmus</taxon>
    </lineage>
</organism>
<feature type="compositionally biased region" description="Basic and acidic residues" evidence="6">
    <location>
        <begin position="272"/>
        <end position="284"/>
    </location>
</feature>
<dbReference type="STRING" id="409849.ENSPMGP00000008130"/>
<dbReference type="GO" id="GO:0003723">
    <property type="term" value="F:RNA binding"/>
    <property type="evidence" value="ECO:0007669"/>
    <property type="project" value="TreeGrafter"/>
</dbReference>
<comment type="subcellular location">
    <subcellularLocation>
        <location evidence="1">Nucleus</location>
    </subcellularLocation>
</comment>
<keyword evidence="2" id="KW-0479">Metal-binding</keyword>
<feature type="compositionally biased region" description="Polar residues" evidence="6">
    <location>
        <begin position="186"/>
        <end position="197"/>
    </location>
</feature>
<dbReference type="Gene3D" id="3.30.160.60">
    <property type="entry name" value="Classic Zinc Finger"/>
    <property type="match status" value="1"/>
</dbReference>
<dbReference type="AlphaFoldDB" id="A0A3B3ZUA6"/>
<dbReference type="GO" id="GO:0008270">
    <property type="term" value="F:zinc ion binding"/>
    <property type="evidence" value="ECO:0007669"/>
    <property type="project" value="UniProtKB-KW"/>
</dbReference>
<feature type="region of interest" description="Disordered" evidence="6">
    <location>
        <begin position="266"/>
        <end position="326"/>
    </location>
</feature>
<dbReference type="Pfam" id="PF06220">
    <property type="entry name" value="zf-U1"/>
    <property type="match status" value="1"/>
</dbReference>
<name>A0A3B3ZUA6_9GOBI</name>
<reference evidence="8" key="2">
    <citation type="submission" date="2025-09" db="UniProtKB">
        <authorList>
            <consortium name="Ensembl"/>
        </authorList>
    </citation>
    <scope>IDENTIFICATION</scope>
</reference>
<evidence type="ECO:0000256" key="5">
    <source>
        <dbReference type="ARBA" id="ARBA00023242"/>
    </source>
</evidence>
<dbReference type="Proteomes" id="UP000261520">
    <property type="component" value="Unplaced"/>
</dbReference>
<keyword evidence="4" id="KW-0862">Zinc</keyword>
<evidence type="ECO:0000313" key="8">
    <source>
        <dbReference type="Ensembl" id="ENSPMGP00000008130.1"/>
    </source>
</evidence>
<feature type="compositionally biased region" description="Acidic residues" evidence="6">
    <location>
        <begin position="201"/>
        <end position="219"/>
    </location>
</feature>
<keyword evidence="5" id="KW-0539">Nucleus</keyword>
<reference evidence="8" key="1">
    <citation type="submission" date="2025-08" db="UniProtKB">
        <authorList>
            <consortium name="Ensembl"/>
        </authorList>
    </citation>
    <scope>IDENTIFICATION</scope>
</reference>
<dbReference type="PANTHER" id="PTHR13173:SF10">
    <property type="entry name" value="WW DOMAIN-BINDING PROTEIN 4"/>
    <property type="match status" value="1"/>
</dbReference>
<feature type="compositionally biased region" description="Polar residues" evidence="6">
    <location>
        <begin position="291"/>
        <end position="303"/>
    </location>
</feature>
<evidence type="ECO:0000256" key="4">
    <source>
        <dbReference type="ARBA" id="ARBA00022833"/>
    </source>
</evidence>
<proteinExistence type="predicted"/>
<protein>
    <recommendedName>
        <fullName evidence="7">Matrin-type domain-containing protein</fullName>
    </recommendedName>
</protein>
<accession>A0A3B3ZUA6</accession>
<sequence length="326" mass="36910">MADYWKSQPRKFCQYCKCWIADNKPSIDFHERGKNHKENVAAKISEIKKKSIQKAKQDEKASKQFAAMEEAAMKAYEKDLKRMEREAGLYTETTSETSTYQPVPTVQAPKQPQAQGQEPKQKKPKKKDGHPRPPAQPRPHPGAALWVEGKTGEGYTYYYNTVTGGNHSLSLIESRWDKPEDIPGVVSNSAKPRSTKVSESDTSDSPDDTPKDSEEEQRQEEERGGGEEEKLEEEKPEEAPTGRFRPPNPYGTWERIKVATVDLQLPQVQVSEESKPVEVPPEPKHKFKTRVITSLGDSASSVPVTFKKKKTQNGKSRSLRQRDDED</sequence>
<evidence type="ECO:0000259" key="7">
    <source>
        <dbReference type="PROSITE" id="PS50171"/>
    </source>
</evidence>
<dbReference type="SMART" id="SM00456">
    <property type="entry name" value="WW"/>
    <property type="match status" value="1"/>
</dbReference>
<keyword evidence="3" id="KW-0863">Zinc-finger</keyword>
<dbReference type="Gene3D" id="2.20.70.10">
    <property type="match status" value="1"/>
</dbReference>
<evidence type="ECO:0000256" key="6">
    <source>
        <dbReference type="SAM" id="MobiDB-lite"/>
    </source>
</evidence>
<dbReference type="SUPFAM" id="SSF57667">
    <property type="entry name" value="beta-beta-alpha zinc fingers"/>
    <property type="match status" value="1"/>
</dbReference>
<dbReference type="Ensembl" id="ENSPMGT00000008650.1">
    <property type="protein sequence ID" value="ENSPMGP00000008130.1"/>
    <property type="gene ID" value="ENSPMGG00000006726.1"/>
</dbReference>
<dbReference type="InterPro" id="IPR001202">
    <property type="entry name" value="WW_dom"/>
</dbReference>
<dbReference type="InterPro" id="IPR003604">
    <property type="entry name" value="Matrin/U1-like-C_Znf_C2H2"/>
</dbReference>
<feature type="compositionally biased region" description="Low complexity" evidence="6">
    <location>
        <begin position="107"/>
        <end position="118"/>
    </location>
</feature>
<dbReference type="GO" id="GO:0071011">
    <property type="term" value="C:precatalytic spliceosome"/>
    <property type="evidence" value="ECO:0007669"/>
    <property type="project" value="TreeGrafter"/>
</dbReference>
<feature type="compositionally biased region" description="Low complexity" evidence="6">
    <location>
        <begin position="90"/>
        <end position="100"/>
    </location>
</feature>
<dbReference type="GO" id="GO:0000398">
    <property type="term" value="P:mRNA splicing, via spliceosome"/>
    <property type="evidence" value="ECO:0007669"/>
    <property type="project" value="InterPro"/>
</dbReference>
<dbReference type="InterPro" id="IPR000690">
    <property type="entry name" value="Matrin/U1-C_Znf_C2H2"/>
</dbReference>